<evidence type="ECO:0000313" key="2">
    <source>
        <dbReference type="WBParaSite" id="SPAL_0000702400.1"/>
    </source>
</evidence>
<evidence type="ECO:0000313" key="1">
    <source>
        <dbReference type="Proteomes" id="UP000046392"/>
    </source>
</evidence>
<dbReference type="WBParaSite" id="SPAL_0000702400.1">
    <property type="protein sequence ID" value="SPAL_0000702400.1"/>
    <property type="gene ID" value="SPAL_0000702400"/>
</dbReference>
<proteinExistence type="predicted"/>
<organism evidence="1 2">
    <name type="scientific">Strongyloides papillosus</name>
    <name type="common">Intestinal threadworm</name>
    <dbReference type="NCBI Taxonomy" id="174720"/>
    <lineage>
        <taxon>Eukaryota</taxon>
        <taxon>Metazoa</taxon>
        <taxon>Ecdysozoa</taxon>
        <taxon>Nematoda</taxon>
        <taxon>Chromadorea</taxon>
        <taxon>Rhabditida</taxon>
        <taxon>Tylenchina</taxon>
        <taxon>Panagrolaimomorpha</taxon>
        <taxon>Strongyloidoidea</taxon>
        <taxon>Strongyloididae</taxon>
        <taxon>Strongyloides</taxon>
    </lineage>
</organism>
<name>A0A0N5BM83_STREA</name>
<keyword evidence="1" id="KW-1185">Reference proteome</keyword>
<dbReference type="Proteomes" id="UP000046392">
    <property type="component" value="Unplaced"/>
</dbReference>
<reference evidence="2" key="1">
    <citation type="submission" date="2017-02" db="UniProtKB">
        <authorList>
            <consortium name="WormBaseParasite"/>
        </authorList>
    </citation>
    <scope>IDENTIFICATION</scope>
</reference>
<sequence length="91" mass="10603">MSKHLGSIFQLDEIIAELENLAAIMAGLNREIEQYISIFDKLPSEYQSRVVMLINKNSKYDDEINSMKAYADRLKLYFITLLNIMKVLQDE</sequence>
<dbReference type="AlphaFoldDB" id="A0A0N5BM83"/>
<accession>A0A0N5BM83</accession>
<protein>
    <submittedName>
        <fullName evidence="2">t-SNARE coiled-coil homology domain-containing protein</fullName>
    </submittedName>
</protein>